<dbReference type="RefSeq" id="WP_378800883.1">
    <property type="nucleotide sequence ID" value="NZ_JBHUER010000011.1"/>
</dbReference>
<dbReference type="EMBL" id="JBHUER010000011">
    <property type="protein sequence ID" value="MFD1704825.1"/>
    <property type="molecule type" value="Genomic_DNA"/>
</dbReference>
<evidence type="ECO:0000313" key="3">
    <source>
        <dbReference type="EMBL" id="MFD1704825.1"/>
    </source>
</evidence>
<organism evidence="3 4">
    <name type="scientific">Methylopila henanensis</name>
    <dbReference type="NCBI Taxonomy" id="873516"/>
    <lineage>
        <taxon>Bacteria</taxon>
        <taxon>Pseudomonadati</taxon>
        <taxon>Pseudomonadota</taxon>
        <taxon>Alphaproteobacteria</taxon>
        <taxon>Hyphomicrobiales</taxon>
        <taxon>Methylopilaceae</taxon>
        <taxon>Methylopila</taxon>
    </lineage>
</organism>
<comment type="caution">
    <text evidence="3">The sequence shown here is derived from an EMBL/GenBank/DDBJ whole genome shotgun (WGS) entry which is preliminary data.</text>
</comment>
<evidence type="ECO:0008006" key="5">
    <source>
        <dbReference type="Google" id="ProtNLM"/>
    </source>
</evidence>
<feature type="coiled-coil region" evidence="1">
    <location>
        <begin position="42"/>
        <end position="69"/>
    </location>
</feature>
<dbReference type="Proteomes" id="UP001597308">
    <property type="component" value="Unassembled WGS sequence"/>
</dbReference>
<feature type="region of interest" description="Disordered" evidence="2">
    <location>
        <begin position="163"/>
        <end position="199"/>
    </location>
</feature>
<gene>
    <name evidence="3" type="ORF">ACFSCV_17605</name>
</gene>
<evidence type="ECO:0000313" key="4">
    <source>
        <dbReference type="Proteomes" id="UP001597308"/>
    </source>
</evidence>
<name>A0ABW4K9G6_9HYPH</name>
<feature type="region of interest" description="Disordered" evidence="2">
    <location>
        <begin position="79"/>
        <end position="103"/>
    </location>
</feature>
<sequence length="199" mass="22157">MGIITCDGENLEHAFTGLHTAFESIYKGEMETSPVALIKVRRFEVEREIAELTERLQSLKAELPELDVAERVLSRISGEAGHSVGHGDPTPPARSATTKPEGAPTVPEMILTLLKEARAEGRVGLEPREMVQRVARRWWPDVRTEAVGSIAWRMWKREQLRKDGPVYMLPDTNKGSDTDASEPSEVPSSRSDNRGDDLI</sequence>
<accession>A0ABW4K9G6</accession>
<protein>
    <recommendedName>
        <fullName evidence="5">HTH HARE-type domain-containing protein</fullName>
    </recommendedName>
</protein>
<keyword evidence="1" id="KW-0175">Coiled coil</keyword>
<evidence type="ECO:0000256" key="1">
    <source>
        <dbReference type="SAM" id="Coils"/>
    </source>
</evidence>
<keyword evidence="4" id="KW-1185">Reference proteome</keyword>
<evidence type="ECO:0000256" key="2">
    <source>
        <dbReference type="SAM" id="MobiDB-lite"/>
    </source>
</evidence>
<proteinExistence type="predicted"/>
<reference evidence="4" key="1">
    <citation type="journal article" date="2019" name="Int. J. Syst. Evol. Microbiol.">
        <title>The Global Catalogue of Microorganisms (GCM) 10K type strain sequencing project: providing services to taxonomists for standard genome sequencing and annotation.</title>
        <authorList>
            <consortium name="The Broad Institute Genomics Platform"/>
            <consortium name="The Broad Institute Genome Sequencing Center for Infectious Disease"/>
            <person name="Wu L."/>
            <person name="Ma J."/>
        </authorList>
    </citation>
    <scope>NUCLEOTIDE SEQUENCE [LARGE SCALE GENOMIC DNA]</scope>
    <source>
        <strain evidence="4">KCTC 23707</strain>
    </source>
</reference>